<dbReference type="FunFam" id="1.10.3720.10:FF:000033">
    <property type="entry name" value="Polar amino acid ABC transporter permease"/>
    <property type="match status" value="1"/>
</dbReference>
<dbReference type="Proteomes" id="UP000288490">
    <property type="component" value="Unassembled WGS sequence"/>
</dbReference>
<feature type="domain" description="ABC transmembrane type-1" evidence="10">
    <location>
        <begin position="27"/>
        <end position="227"/>
    </location>
</feature>
<dbReference type="EMBL" id="NGJT01000003">
    <property type="protein sequence ID" value="RST95616.1"/>
    <property type="molecule type" value="Genomic_DNA"/>
</dbReference>
<feature type="transmembrane region" description="Helical" evidence="9">
    <location>
        <begin position="26"/>
        <end position="51"/>
    </location>
</feature>
<name>A0A429ZPL2_9ENTE</name>
<protein>
    <submittedName>
        <fullName evidence="11">Arginine ABC transporter permease</fullName>
    </submittedName>
</protein>
<dbReference type="InterPro" id="IPR035906">
    <property type="entry name" value="MetI-like_sf"/>
</dbReference>
<feature type="transmembrane region" description="Helical" evidence="9">
    <location>
        <begin position="200"/>
        <end position="223"/>
    </location>
</feature>
<dbReference type="GO" id="GO:0006865">
    <property type="term" value="P:amino acid transport"/>
    <property type="evidence" value="ECO:0007669"/>
    <property type="project" value="UniProtKB-KW"/>
</dbReference>
<evidence type="ECO:0000256" key="8">
    <source>
        <dbReference type="ARBA" id="ARBA00023136"/>
    </source>
</evidence>
<dbReference type="InterPro" id="IPR043429">
    <property type="entry name" value="ArtM/GltK/GlnP/TcyL/YhdX-like"/>
</dbReference>
<evidence type="ECO:0000256" key="5">
    <source>
        <dbReference type="ARBA" id="ARBA00022692"/>
    </source>
</evidence>
<keyword evidence="5 9" id="KW-0812">Transmembrane</keyword>
<evidence type="ECO:0000256" key="1">
    <source>
        <dbReference type="ARBA" id="ARBA00004651"/>
    </source>
</evidence>
<evidence type="ECO:0000256" key="7">
    <source>
        <dbReference type="ARBA" id="ARBA00022989"/>
    </source>
</evidence>
<dbReference type="CDD" id="cd06261">
    <property type="entry name" value="TM_PBP2"/>
    <property type="match status" value="1"/>
</dbReference>
<feature type="transmembrane region" description="Helical" evidence="9">
    <location>
        <begin position="72"/>
        <end position="96"/>
    </location>
</feature>
<sequence>MHIILEMGINLDFGKMVKWIPTFIDGMIVTITLSLLTVVFGTILGLVAVMLKQSSKKILNILANIYTKVIRGTPLLVQLYIWLYAFPLIGITLPAIPSLGDTFGTREFLTAIVALAINSGAYICELLRGGLEAIDKGQMEAGRSLGLSKKQTMRYIIIPQAIRVILPGLGNEFVAMIKESSIVSVVGIFDVMYTSNIVKAATYSIFEPLIIVAFIYFILTSILTDLMGKLEKKLSVYD</sequence>
<evidence type="ECO:0000256" key="4">
    <source>
        <dbReference type="ARBA" id="ARBA00022475"/>
    </source>
</evidence>
<dbReference type="InterPro" id="IPR010065">
    <property type="entry name" value="AA_ABC_transptr_permease_3TM"/>
</dbReference>
<comment type="similarity">
    <text evidence="2">Belongs to the binding-protein-dependent transport system permease family. HisMQ subfamily.</text>
</comment>
<dbReference type="PANTHER" id="PTHR30614">
    <property type="entry name" value="MEMBRANE COMPONENT OF AMINO ACID ABC TRANSPORTER"/>
    <property type="match status" value="1"/>
</dbReference>
<dbReference type="GO" id="GO:0022857">
    <property type="term" value="F:transmembrane transporter activity"/>
    <property type="evidence" value="ECO:0007669"/>
    <property type="project" value="InterPro"/>
</dbReference>
<keyword evidence="12" id="KW-1185">Reference proteome</keyword>
<reference evidence="11 12" key="1">
    <citation type="submission" date="2017-05" db="EMBL/GenBank/DDBJ databases">
        <title>Vagococcus spp. assemblies.</title>
        <authorList>
            <person name="Gulvik C.A."/>
        </authorList>
    </citation>
    <scope>NUCLEOTIDE SEQUENCE [LARGE SCALE GENOMIC DNA]</scope>
    <source>
        <strain evidence="11 12">SS1994</strain>
    </source>
</reference>
<dbReference type="RefSeq" id="WP_243637958.1">
    <property type="nucleotide sequence ID" value="NZ_JAQEJV010000003.1"/>
</dbReference>
<proteinExistence type="inferred from homology"/>
<dbReference type="NCBIfam" id="TIGR01726">
    <property type="entry name" value="HEQRo_perm_3TM"/>
    <property type="match status" value="1"/>
</dbReference>
<dbReference type="GO" id="GO:0043190">
    <property type="term" value="C:ATP-binding cassette (ABC) transporter complex"/>
    <property type="evidence" value="ECO:0007669"/>
    <property type="project" value="InterPro"/>
</dbReference>
<dbReference type="InterPro" id="IPR000515">
    <property type="entry name" value="MetI-like"/>
</dbReference>
<evidence type="ECO:0000313" key="11">
    <source>
        <dbReference type="EMBL" id="RST95616.1"/>
    </source>
</evidence>
<evidence type="ECO:0000313" key="12">
    <source>
        <dbReference type="Proteomes" id="UP000288490"/>
    </source>
</evidence>
<evidence type="ECO:0000256" key="2">
    <source>
        <dbReference type="ARBA" id="ARBA00010072"/>
    </source>
</evidence>
<keyword evidence="8 9" id="KW-0472">Membrane</keyword>
<evidence type="ECO:0000256" key="9">
    <source>
        <dbReference type="RuleBase" id="RU363032"/>
    </source>
</evidence>
<comment type="caution">
    <text evidence="11">The sequence shown here is derived from an EMBL/GenBank/DDBJ whole genome shotgun (WGS) entry which is preliminary data.</text>
</comment>
<accession>A0A429ZPL2</accession>
<evidence type="ECO:0000259" key="10">
    <source>
        <dbReference type="PROSITE" id="PS50928"/>
    </source>
</evidence>
<dbReference type="PROSITE" id="PS50928">
    <property type="entry name" value="ABC_TM1"/>
    <property type="match status" value="1"/>
</dbReference>
<keyword evidence="3 9" id="KW-0813">Transport</keyword>
<evidence type="ECO:0000256" key="3">
    <source>
        <dbReference type="ARBA" id="ARBA00022448"/>
    </source>
</evidence>
<dbReference type="AlphaFoldDB" id="A0A429ZPL2"/>
<comment type="subcellular location">
    <subcellularLocation>
        <location evidence="1 9">Cell membrane</location>
        <topology evidence="1 9">Multi-pass membrane protein</topology>
    </subcellularLocation>
</comment>
<dbReference type="Gene3D" id="1.10.3720.10">
    <property type="entry name" value="MetI-like"/>
    <property type="match status" value="1"/>
</dbReference>
<keyword evidence="7 9" id="KW-1133">Transmembrane helix</keyword>
<keyword evidence="4" id="KW-1003">Cell membrane</keyword>
<gene>
    <name evidence="11" type="ORF">CBF36_02745</name>
</gene>
<organism evidence="11 12">
    <name type="scientific">Vagococcus bubulae</name>
    <dbReference type="NCBI Taxonomy" id="1977868"/>
    <lineage>
        <taxon>Bacteria</taxon>
        <taxon>Bacillati</taxon>
        <taxon>Bacillota</taxon>
        <taxon>Bacilli</taxon>
        <taxon>Lactobacillales</taxon>
        <taxon>Enterococcaceae</taxon>
        <taxon>Vagococcus</taxon>
    </lineage>
</organism>
<feature type="transmembrane region" description="Helical" evidence="9">
    <location>
        <begin position="108"/>
        <end position="131"/>
    </location>
</feature>
<dbReference type="Pfam" id="PF00528">
    <property type="entry name" value="BPD_transp_1"/>
    <property type="match status" value="1"/>
</dbReference>
<keyword evidence="6" id="KW-0029">Amino-acid transport</keyword>
<evidence type="ECO:0000256" key="6">
    <source>
        <dbReference type="ARBA" id="ARBA00022970"/>
    </source>
</evidence>
<dbReference type="PANTHER" id="PTHR30614:SF20">
    <property type="entry name" value="GLUTAMINE TRANSPORT SYSTEM PERMEASE PROTEIN GLNP"/>
    <property type="match status" value="1"/>
</dbReference>
<dbReference type="SUPFAM" id="SSF161098">
    <property type="entry name" value="MetI-like"/>
    <property type="match status" value="1"/>
</dbReference>